<dbReference type="AlphaFoldDB" id="A0A426ZW46"/>
<dbReference type="Proteomes" id="UP000287651">
    <property type="component" value="Unassembled WGS sequence"/>
</dbReference>
<gene>
    <name evidence="1" type="ORF">B296_00011074</name>
</gene>
<evidence type="ECO:0000313" key="2">
    <source>
        <dbReference type="Proteomes" id="UP000287651"/>
    </source>
</evidence>
<reference evidence="1 2" key="1">
    <citation type="journal article" date="2014" name="Agronomy (Basel)">
        <title>A Draft Genome Sequence for Ensete ventricosum, the Drought-Tolerant Tree Against Hunger.</title>
        <authorList>
            <person name="Harrison J."/>
            <person name="Moore K.A."/>
            <person name="Paszkiewicz K."/>
            <person name="Jones T."/>
            <person name="Grant M."/>
            <person name="Ambacheew D."/>
            <person name="Muzemil S."/>
            <person name="Studholme D.J."/>
        </authorList>
    </citation>
    <scope>NUCLEOTIDE SEQUENCE [LARGE SCALE GENOMIC DNA]</scope>
</reference>
<name>A0A426ZW46_ENSVE</name>
<proteinExistence type="predicted"/>
<protein>
    <submittedName>
        <fullName evidence="1">Uncharacterized protein</fullName>
    </submittedName>
</protein>
<organism evidence="1 2">
    <name type="scientific">Ensete ventricosum</name>
    <name type="common">Abyssinian banana</name>
    <name type="synonym">Musa ensete</name>
    <dbReference type="NCBI Taxonomy" id="4639"/>
    <lineage>
        <taxon>Eukaryota</taxon>
        <taxon>Viridiplantae</taxon>
        <taxon>Streptophyta</taxon>
        <taxon>Embryophyta</taxon>
        <taxon>Tracheophyta</taxon>
        <taxon>Spermatophyta</taxon>
        <taxon>Magnoliopsida</taxon>
        <taxon>Liliopsida</taxon>
        <taxon>Zingiberales</taxon>
        <taxon>Musaceae</taxon>
        <taxon>Ensete</taxon>
    </lineage>
</organism>
<dbReference type="EMBL" id="AMZH03004766">
    <property type="protein sequence ID" value="RRT68197.1"/>
    <property type="molecule type" value="Genomic_DNA"/>
</dbReference>
<comment type="caution">
    <text evidence="1">The sequence shown here is derived from an EMBL/GenBank/DDBJ whole genome shotgun (WGS) entry which is preliminary data.</text>
</comment>
<evidence type="ECO:0000313" key="1">
    <source>
        <dbReference type="EMBL" id="RRT68197.1"/>
    </source>
</evidence>
<sequence>MGTKTSIESDKIECKPDTTVAVLRVFRCGGRKDRLVRQAGATRRAVGAQAVISLLSGLGISANALSTTYAGQPVHIVV</sequence>
<accession>A0A426ZW46</accession>